<protein>
    <submittedName>
        <fullName evidence="1">Uncharacterized protein</fullName>
    </submittedName>
</protein>
<dbReference type="Proteomes" id="UP000269001">
    <property type="component" value="Unassembled WGS sequence"/>
</dbReference>
<evidence type="ECO:0000313" key="1">
    <source>
        <dbReference type="EMBL" id="RKG30353.1"/>
    </source>
</evidence>
<proteinExistence type="predicted"/>
<gene>
    <name evidence="1" type="ORF">D7V21_16130</name>
</gene>
<evidence type="ECO:0000313" key="2">
    <source>
        <dbReference type="Proteomes" id="UP000269001"/>
    </source>
</evidence>
<sequence>MPVYDYKDDHRPPKWDKDKKSKWTVKIKEEEEIFFHGYNQNWLHEESESIWAIKVEDESPLVIGEDYRPKYKGKNECINLVVAKFVKHRENHWHGYPVNTISDFPPSDILKKWEQSPGVKKKTIVKLNRAIK</sequence>
<dbReference type="EMBL" id="RAXU01000035">
    <property type="protein sequence ID" value="RKG30353.1"/>
    <property type="molecule type" value="Genomic_DNA"/>
</dbReference>
<keyword evidence="2" id="KW-1185">Reference proteome</keyword>
<accession>A0A3A8EPN9</accession>
<comment type="caution">
    <text evidence="1">The sequence shown here is derived from an EMBL/GenBank/DDBJ whole genome shotgun (WGS) entry which is preliminary data.</text>
</comment>
<name>A0A3A8EPN9_9GAMM</name>
<reference evidence="1 2" key="1">
    <citation type="submission" date="2018-09" db="EMBL/GenBank/DDBJ databases">
        <title>The draft genome of Acinetobacter spp. strains.</title>
        <authorList>
            <person name="Qin J."/>
            <person name="Feng Y."/>
            <person name="Zong Z."/>
        </authorList>
    </citation>
    <scope>NUCLEOTIDE SEQUENCE [LARGE SCALE GENOMIC DNA]</scope>
    <source>
        <strain evidence="1 2">WCHAc060096</strain>
    </source>
</reference>
<organism evidence="1 2">
    <name type="scientific">Acinetobacter guerrae</name>
    <dbReference type="NCBI Taxonomy" id="1843371"/>
    <lineage>
        <taxon>Bacteria</taxon>
        <taxon>Pseudomonadati</taxon>
        <taxon>Pseudomonadota</taxon>
        <taxon>Gammaproteobacteria</taxon>
        <taxon>Moraxellales</taxon>
        <taxon>Moraxellaceae</taxon>
        <taxon>Acinetobacter</taxon>
    </lineage>
</organism>
<dbReference type="AlphaFoldDB" id="A0A3A8EPN9"/>